<feature type="coiled-coil region" evidence="1">
    <location>
        <begin position="218"/>
        <end position="245"/>
    </location>
</feature>
<accession>A0A8S1RW02</accession>
<organism evidence="2 3">
    <name type="scientific">Paramecium pentaurelia</name>
    <dbReference type="NCBI Taxonomy" id="43138"/>
    <lineage>
        <taxon>Eukaryota</taxon>
        <taxon>Sar</taxon>
        <taxon>Alveolata</taxon>
        <taxon>Ciliophora</taxon>
        <taxon>Intramacronucleata</taxon>
        <taxon>Oligohymenophorea</taxon>
        <taxon>Peniculida</taxon>
        <taxon>Parameciidae</taxon>
        <taxon>Paramecium</taxon>
    </lineage>
</organism>
<reference evidence="2" key="1">
    <citation type="submission" date="2021-01" db="EMBL/GenBank/DDBJ databases">
        <authorList>
            <consortium name="Genoscope - CEA"/>
            <person name="William W."/>
        </authorList>
    </citation>
    <scope>NUCLEOTIDE SEQUENCE</scope>
</reference>
<protein>
    <submittedName>
        <fullName evidence="2">Uncharacterized protein</fullName>
    </submittedName>
</protein>
<proteinExistence type="predicted"/>
<dbReference type="AlphaFoldDB" id="A0A8S1RW02"/>
<feature type="coiled-coil region" evidence="1">
    <location>
        <begin position="88"/>
        <end position="168"/>
    </location>
</feature>
<comment type="caution">
    <text evidence="2">The sequence shown here is derived from an EMBL/GenBank/DDBJ whole genome shotgun (WGS) entry which is preliminary data.</text>
</comment>
<keyword evidence="3" id="KW-1185">Reference proteome</keyword>
<dbReference type="Proteomes" id="UP000689195">
    <property type="component" value="Unassembled WGS sequence"/>
</dbReference>
<evidence type="ECO:0000313" key="2">
    <source>
        <dbReference type="EMBL" id="CAD8132248.1"/>
    </source>
</evidence>
<gene>
    <name evidence="2" type="ORF">PPENT_87.1.T0010516</name>
</gene>
<sequence>MSKNQSLIYEKKRLQKYLSQSNLDKELMNDIQQMEQGLQLINFDENKSLIQGNSFRQQLVSALNGKSGNLSENFENQMKSSCNQNQKIIVLQDKIAQLYDENDKLQRQQLQSLDDFKEIFLLKESEMVIQLRQEIDNLKVEKAQGKAKSVLQQEIVKLEKKLIKKDEEIQFIRKGSSIFIEMCEKAIVQDRDWMIDLNNLDESYAQRWRIICDKLVEYDQLQGEIMKNQNEIQELQLQIKNKENLSLRSMIMKQSLSFDDEDIFSMRSTVTKLRQELEQEKVENTKLQSYLKSYLKDEQRFEEQNQRVKEENKSLRNRIYDLQEEIKQLNKKIQNCQDGALASHLISLLIKFFESLQKENKQEIKVYYQSLMSLCRIEYNEQVINKLFQCVEKKNQGVFGIFRRDKTKDK</sequence>
<dbReference type="EMBL" id="CAJJDO010000001">
    <property type="protein sequence ID" value="CAD8132248.1"/>
    <property type="molecule type" value="Genomic_DNA"/>
</dbReference>
<feature type="coiled-coil region" evidence="1">
    <location>
        <begin position="270"/>
        <end position="339"/>
    </location>
</feature>
<name>A0A8S1RW02_9CILI</name>
<dbReference type="OrthoDB" id="10471984at2759"/>
<keyword evidence="1" id="KW-0175">Coiled coil</keyword>
<evidence type="ECO:0000313" key="3">
    <source>
        <dbReference type="Proteomes" id="UP000689195"/>
    </source>
</evidence>
<evidence type="ECO:0000256" key="1">
    <source>
        <dbReference type="SAM" id="Coils"/>
    </source>
</evidence>